<proteinExistence type="predicted"/>
<reference evidence="2 3" key="1">
    <citation type="submission" date="2016-04" db="EMBL/GenBank/DDBJ databases">
        <authorList>
            <person name="Evans L.H."/>
            <person name="Alamgir A."/>
            <person name="Owens N."/>
            <person name="Weber N.D."/>
            <person name="Virtaneva K."/>
            <person name="Barbian K."/>
            <person name="Babar A."/>
            <person name="Rosenke K."/>
        </authorList>
    </citation>
    <scope>NUCLEOTIDE SEQUENCE [LARGE SCALE GENOMIC DNA]</scope>
    <source>
        <strain evidence="2 3">PMB02</strain>
    </source>
</reference>
<dbReference type="STRING" id="427683.A5481_08905"/>
<evidence type="ECO:0000256" key="1">
    <source>
        <dbReference type="SAM" id="SignalP"/>
    </source>
</evidence>
<name>A0A179SF21_9HYPH</name>
<dbReference type="RefSeq" id="WP_053082361.1">
    <property type="nucleotide sequence ID" value="NZ_LWHQ01000016.1"/>
</dbReference>
<accession>A0A179SF21</accession>
<dbReference type="AlphaFoldDB" id="A0A179SF21"/>
<gene>
    <name evidence="2" type="ORF">A5481_08905</name>
</gene>
<protein>
    <submittedName>
        <fullName evidence="2">Uncharacterized protein</fullName>
    </submittedName>
</protein>
<comment type="caution">
    <text evidence="2">The sequence shown here is derived from an EMBL/GenBank/DDBJ whole genome shotgun (WGS) entry which is preliminary data.</text>
</comment>
<feature type="chain" id="PRO_5008105981" evidence="1">
    <location>
        <begin position="30"/>
        <end position="89"/>
    </location>
</feature>
<dbReference type="EMBL" id="LWHQ01000016">
    <property type="protein sequence ID" value="OAS25473.1"/>
    <property type="molecule type" value="Genomic_DNA"/>
</dbReference>
<evidence type="ECO:0000313" key="3">
    <source>
        <dbReference type="Proteomes" id="UP000078316"/>
    </source>
</evidence>
<dbReference type="Proteomes" id="UP000078316">
    <property type="component" value="Unassembled WGS sequence"/>
</dbReference>
<keyword evidence="1" id="KW-0732">Signal</keyword>
<organism evidence="2 3">
    <name type="scientific">Methylobacterium platani</name>
    <dbReference type="NCBI Taxonomy" id="427683"/>
    <lineage>
        <taxon>Bacteria</taxon>
        <taxon>Pseudomonadati</taxon>
        <taxon>Pseudomonadota</taxon>
        <taxon>Alphaproteobacteria</taxon>
        <taxon>Hyphomicrobiales</taxon>
        <taxon>Methylobacteriaceae</taxon>
        <taxon>Methylobacterium</taxon>
    </lineage>
</organism>
<evidence type="ECO:0000313" key="2">
    <source>
        <dbReference type="EMBL" id="OAS25473.1"/>
    </source>
</evidence>
<sequence>MIVPRRSALLPLRLALCAVLALGSVPGRAAETMRTSGMQAPDPLWPAAPIMRRDPMLDACRVIVAGAGFGGFNALAAGASGPWSMSSAA</sequence>
<feature type="signal peptide" evidence="1">
    <location>
        <begin position="1"/>
        <end position="29"/>
    </location>
</feature>